<dbReference type="GO" id="GO:0031146">
    <property type="term" value="P:SCF-dependent proteasomal ubiquitin-dependent protein catabolic process"/>
    <property type="evidence" value="ECO:0007669"/>
    <property type="project" value="TreeGrafter"/>
</dbReference>
<dbReference type="Pfam" id="PF00560">
    <property type="entry name" value="LRR_1"/>
    <property type="match status" value="1"/>
</dbReference>
<dbReference type="SUPFAM" id="SSF52047">
    <property type="entry name" value="RNI-like"/>
    <property type="match status" value="1"/>
</dbReference>
<gene>
    <name evidence="2" type="ORF">ACA1_071940</name>
</gene>
<dbReference type="InterPro" id="IPR001611">
    <property type="entry name" value="Leu-rich_rpt"/>
</dbReference>
<organism evidence="2 3">
    <name type="scientific">Acanthamoeba castellanii (strain ATCC 30010 / Neff)</name>
    <dbReference type="NCBI Taxonomy" id="1257118"/>
    <lineage>
        <taxon>Eukaryota</taxon>
        <taxon>Amoebozoa</taxon>
        <taxon>Discosea</taxon>
        <taxon>Longamoebia</taxon>
        <taxon>Centramoebida</taxon>
        <taxon>Acanthamoebidae</taxon>
        <taxon>Acanthamoeba</taxon>
    </lineage>
</organism>
<dbReference type="GO" id="GO:0019005">
    <property type="term" value="C:SCF ubiquitin ligase complex"/>
    <property type="evidence" value="ECO:0007669"/>
    <property type="project" value="TreeGrafter"/>
</dbReference>
<accession>L8HEC0</accession>
<reference evidence="2 3" key="1">
    <citation type="journal article" date="2013" name="Genome Biol.">
        <title>Genome of Acanthamoeba castellanii highlights extensive lateral gene transfer and early evolution of tyrosine kinase signaling.</title>
        <authorList>
            <person name="Clarke M."/>
            <person name="Lohan A.J."/>
            <person name="Liu B."/>
            <person name="Lagkouvardos I."/>
            <person name="Roy S."/>
            <person name="Zafar N."/>
            <person name="Bertelli C."/>
            <person name="Schilde C."/>
            <person name="Kianianmomeni A."/>
            <person name="Burglin T.R."/>
            <person name="Frech C."/>
            <person name="Turcotte B."/>
            <person name="Kopec K.O."/>
            <person name="Synnott J.M."/>
            <person name="Choo C."/>
            <person name="Paponov I."/>
            <person name="Finkler A."/>
            <person name="Soon Heng Tan C."/>
            <person name="Hutchins A.P."/>
            <person name="Weinmeier T."/>
            <person name="Rattei T."/>
            <person name="Chu J.S."/>
            <person name="Gimenez G."/>
            <person name="Irimia M."/>
            <person name="Rigden D.J."/>
            <person name="Fitzpatrick D.A."/>
            <person name="Lorenzo-Morales J."/>
            <person name="Bateman A."/>
            <person name="Chiu C.H."/>
            <person name="Tang P."/>
            <person name="Hegemann P."/>
            <person name="Fromm H."/>
            <person name="Raoult D."/>
            <person name="Greub G."/>
            <person name="Miranda-Saavedra D."/>
            <person name="Chen N."/>
            <person name="Nash P."/>
            <person name="Ginger M.L."/>
            <person name="Horn M."/>
            <person name="Schaap P."/>
            <person name="Caler L."/>
            <person name="Loftus B."/>
        </authorList>
    </citation>
    <scope>NUCLEOTIDE SEQUENCE [LARGE SCALE GENOMIC DNA]</scope>
    <source>
        <strain evidence="2 3">Neff</strain>
    </source>
</reference>
<dbReference type="VEuPathDB" id="AmoebaDB:ACA1_071940"/>
<evidence type="ECO:0000313" key="3">
    <source>
        <dbReference type="Proteomes" id="UP000011083"/>
    </source>
</evidence>
<dbReference type="InterPro" id="IPR032675">
    <property type="entry name" value="LRR_dom_sf"/>
</dbReference>
<dbReference type="EMBL" id="KB007857">
    <property type="protein sequence ID" value="ELR23572.1"/>
    <property type="molecule type" value="Genomic_DNA"/>
</dbReference>
<evidence type="ECO:0000313" key="2">
    <source>
        <dbReference type="EMBL" id="ELR23572.1"/>
    </source>
</evidence>
<dbReference type="OrthoDB" id="550575at2759"/>
<protein>
    <submittedName>
        <fullName evidence="2">Leucine rich repeat domain containing protein</fullName>
    </submittedName>
</protein>
<dbReference type="AlphaFoldDB" id="L8HEC0"/>
<dbReference type="RefSeq" id="XP_004353100.1">
    <property type="nucleotide sequence ID" value="XM_004353048.1"/>
</dbReference>
<feature type="region of interest" description="Disordered" evidence="1">
    <location>
        <begin position="55"/>
        <end position="116"/>
    </location>
</feature>
<dbReference type="PANTHER" id="PTHR13318">
    <property type="entry name" value="PARTNER OF PAIRED, ISOFORM B-RELATED"/>
    <property type="match status" value="1"/>
</dbReference>
<proteinExistence type="predicted"/>
<dbReference type="STRING" id="1257118.L8HEC0"/>
<dbReference type="KEGG" id="acan:ACA1_071940"/>
<feature type="compositionally biased region" description="Basic and acidic residues" evidence="1">
    <location>
        <begin position="75"/>
        <end position="85"/>
    </location>
</feature>
<dbReference type="InterPro" id="IPR006553">
    <property type="entry name" value="Leu-rich_rpt_Cys-con_subtyp"/>
</dbReference>
<dbReference type="GeneID" id="14924553"/>
<dbReference type="Pfam" id="PF13516">
    <property type="entry name" value="LRR_6"/>
    <property type="match status" value="2"/>
</dbReference>
<feature type="compositionally biased region" description="Basic and acidic residues" evidence="1">
    <location>
        <begin position="92"/>
        <end position="102"/>
    </location>
</feature>
<name>L8HEC0_ACACF</name>
<sequence>MMGTSDVDPKRKKVKPNLPLDAADEDGLAILPPEIWTHILSYVALYGRHSSASALHQQRAGGESQESGDGDEQDSAEHQDGDHHQQQQQGENKARHMQGHEEDAGESGASSTMRANGNAFSGPLGIATLVCRLWRKVTKCRVDARKHKQHLRQCLPFLAANCANLRMLNLSNCRIVDSMLHHLPSGLTHLDLSSTQITDACIEYLPLSLRYLYLSDNSITNAGVDDIPPHVDTLALDYTLISVDKEAAVLEQFTSLRSLSLSASEGVTDKGVSVLPSQLEKLILSSSGTLDDYHQFGDDAFYRFGTRYPRLTGLRLDDVDISGAGMRELQQCTSLKQLQLAYCSYITDNDLALLPPNLSSLELHHLRHVEGDGLKHLPGSIEHLCLHRMQHLSVETIAGNLPKQLKVLVLEAAPSGWVDALRKLIPAHIALSASAAESSARW</sequence>
<dbReference type="Proteomes" id="UP000011083">
    <property type="component" value="Unassembled WGS sequence"/>
</dbReference>
<dbReference type="Gene3D" id="3.80.10.10">
    <property type="entry name" value="Ribonuclease Inhibitor"/>
    <property type="match status" value="2"/>
</dbReference>
<keyword evidence="3" id="KW-1185">Reference proteome</keyword>
<dbReference type="SMART" id="SM00367">
    <property type="entry name" value="LRR_CC"/>
    <property type="match status" value="3"/>
</dbReference>
<evidence type="ECO:0000256" key="1">
    <source>
        <dbReference type="SAM" id="MobiDB-lite"/>
    </source>
</evidence>